<accession>A0A6N8JFY5</accession>
<protein>
    <submittedName>
        <fullName evidence="1">Uncharacterized protein</fullName>
    </submittedName>
</protein>
<name>A0A6N8JFY5_9BACT</name>
<dbReference type="EMBL" id="WRXO01000007">
    <property type="protein sequence ID" value="MVT43238.1"/>
    <property type="molecule type" value="Genomic_DNA"/>
</dbReference>
<reference evidence="1 2" key="1">
    <citation type="submission" date="2019-12" db="EMBL/GenBank/DDBJ databases">
        <title>The draft genomic sequence of strain Chitinophaga oryziterrae JCM 16595.</title>
        <authorList>
            <person name="Zhang X."/>
        </authorList>
    </citation>
    <scope>NUCLEOTIDE SEQUENCE [LARGE SCALE GENOMIC DNA]</scope>
    <source>
        <strain evidence="1 2">JCM 16595</strain>
    </source>
</reference>
<dbReference type="OrthoDB" id="646335at2"/>
<organism evidence="1 2">
    <name type="scientific">Chitinophaga oryziterrae</name>
    <dbReference type="NCBI Taxonomy" id="1031224"/>
    <lineage>
        <taxon>Bacteria</taxon>
        <taxon>Pseudomonadati</taxon>
        <taxon>Bacteroidota</taxon>
        <taxon>Chitinophagia</taxon>
        <taxon>Chitinophagales</taxon>
        <taxon>Chitinophagaceae</taxon>
        <taxon>Chitinophaga</taxon>
    </lineage>
</organism>
<proteinExistence type="predicted"/>
<dbReference type="AlphaFoldDB" id="A0A6N8JFY5"/>
<keyword evidence="2" id="KW-1185">Reference proteome</keyword>
<gene>
    <name evidence="1" type="ORF">GO495_21755</name>
</gene>
<dbReference type="RefSeq" id="WP_157301850.1">
    <property type="nucleotide sequence ID" value="NZ_BAAAZB010000026.1"/>
</dbReference>
<sequence length="252" mass="29281">MKNESPSVTSTYFIELIKAYLQGTKTRKEILEETTEVLEFDSFLLMEDGIDVTYLLTEAARDMSETFYQDIVNNINYSPDTVPTRAGVIHHLQSLIQGGISKQDLLEWATWYNIDEDQLSAGIFDDFTVEFFCLDFLPAHFAELSNKNFRQVLQLFAMNVQDPLKEKMAMLLLLEKERQSFLFFLRNHIQNSHSIDTLDLYLMKKFGMDHQSFPYMQELMEINGHPEKLEALLKKVMLQTEPDKHDASDGVE</sequence>
<evidence type="ECO:0000313" key="1">
    <source>
        <dbReference type="EMBL" id="MVT43238.1"/>
    </source>
</evidence>
<evidence type="ECO:0000313" key="2">
    <source>
        <dbReference type="Proteomes" id="UP000468388"/>
    </source>
</evidence>
<comment type="caution">
    <text evidence="1">The sequence shown here is derived from an EMBL/GenBank/DDBJ whole genome shotgun (WGS) entry which is preliminary data.</text>
</comment>
<dbReference type="Proteomes" id="UP000468388">
    <property type="component" value="Unassembled WGS sequence"/>
</dbReference>